<dbReference type="EMBL" id="BAAAPC010000010">
    <property type="protein sequence ID" value="GAA1997661.1"/>
    <property type="molecule type" value="Genomic_DNA"/>
</dbReference>
<comment type="caution">
    <text evidence="1">The sequence shown here is derived from an EMBL/GenBank/DDBJ whole genome shotgun (WGS) entry which is preliminary data.</text>
</comment>
<dbReference type="Proteomes" id="UP001501585">
    <property type="component" value="Unassembled WGS sequence"/>
</dbReference>
<evidence type="ECO:0000313" key="2">
    <source>
        <dbReference type="Proteomes" id="UP001501585"/>
    </source>
</evidence>
<proteinExistence type="predicted"/>
<keyword evidence="2" id="KW-1185">Reference proteome</keyword>
<evidence type="ECO:0000313" key="1">
    <source>
        <dbReference type="EMBL" id="GAA1997661.1"/>
    </source>
</evidence>
<accession>A0ABN2T357</accession>
<name>A0ABN2T357_9ACTN</name>
<sequence length="156" mass="17499">MKTTSPVFSEQRVSPEAARTELAKFFVIADLASESPEMFSAYIDAEWHRMLGTKEYRALCREAVGHRVCHVTAPGSGTPSWLNLYHERYGTLPSVWFADRNGTVDQELYGHYLRNRGGLLSSEKSAAQAPLIVTWDCQPTTNDEDDFQTATPPKTN</sequence>
<protein>
    <submittedName>
        <fullName evidence="1">Uncharacterized protein</fullName>
    </submittedName>
</protein>
<gene>
    <name evidence="1" type="ORF">GCM10009799_25800</name>
</gene>
<reference evidence="1 2" key="1">
    <citation type="journal article" date="2019" name="Int. J. Syst. Evol. Microbiol.">
        <title>The Global Catalogue of Microorganisms (GCM) 10K type strain sequencing project: providing services to taxonomists for standard genome sequencing and annotation.</title>
        <authorList>
            <consortium name="The Broad Institute Genomics Platform"/>
            <consortium name="The Broad Institute Genome Sequencing Center for Infectious Disease"/>
            <person name="Wu L."/>
            <person name="Ma J."/>
        </authorList>
    </citation>
    <scope>NUCLEOTIDE SEQUENCE [LARGE SCALE GENOMIC DNA]</scope>
    <source>
        <strain evidence="1 2">JCM 15313</strain>
    </source>
</reference>
<organism evidence="1 2">
    <name type="scientific">Nocardiopsis rhodophaea</name>
    <dbReference type="NCBI Taxonomy" id="280238"/>
    <lineage>
        <taxon>Bacteria</taxon>
        <taxon>Bacillati</taxon>
        <taxon>Actinomycetota</taxon>
        <taxon>Actinomycetes</taxon>
        <taxon>Streptosporangiales</taxon>
        <taxon>Nocardiopsidaceae</taxon>
        <taxon>Nocardiopsis</taxon>
    </lineage>
</organism>